<evidence type="ECO:0000313" key="1">
    <source>
        <dbReference type="EMBL" id="CAB4263437.1"/>
    </source>
</evidence>
<dbReference type="AlphaFoldDB" id="A0A6J5TJL8"/>
<proteinExistence type="predicted"/>
<dbReference type="Proteomes" id="UP000507222">
    <property type="component" value="Unassembled WGS sequence"/>
</dbReference>
<gene>
    <name evidence="1" type="ORF">CURHAP_LOCUS3605</name>
</gene>
<sequence>MVSVVCYSVCKLGLSLQDARTSTFLCSNHNIPLHFLYSHGDHLFSSFQRLYFQHLLRRHGIQPQTLSSHCVFLSSTACPVVVHPQMLILRIQVLHRHRPPSLIVVPLGTSMLLLPPSFRLMNIFHPLPTRLITITLLSIIPCCLKMTLVFLTLGLPSTTSSQTSLDSLGSRSAIVPGPALVIQVWGVDIPLIDDSIVAAFGLTSHCSPESNPFVLANVERHTLMHLLYIDPSPEPPSELHSATILYSLQFGFFIPFERFLHESLIAAGSINASCPSSSLVLPRIITSLAKFHGIPSQPTDDIGCSNMIKLNVQHHETMTLLRTFQDTLANQSDMIAVMETHLGSNEAHLWAPPSG</sequence>
<accession>A0A6J5TJL8</accession>
<evidence type="ECO:0000313" key="2">
    <source>
        <dbReference type="Proteomes" id="UP000507222"/>
    </source>
</evidence>
<name>A0A6J5TJL8_PRUAR</name>
<organism evidence="1 2">
    <name type="scientific">Prunus armeniaca</name>
    <name type="common">Apricot</name>
    <name type="synonym">Armeniaca vulgaris</name>
    <dbReference type="NCBI Taxonomy" id="36596"/>
    <lineage>
        <taxon>Eukaryota</taxon>
        <taxon>Viridiplantae</taxon>
        <taxon>Streptophyta</taxon>
        <taxon>Embryophyta</taxon>
        <taxon>Tracheophyta</taxon>
        <taxon>Spermatophyta</taxon>
        <taxon>Magnoliopsida</taxon>
        <taxon>eudicotyledons</taxon>
        <taxon>Gunneridae</taxon>
        <taxon>Pentapetalae</taxon>
        <taxon>rosids</taxon>
        <taxon>fabids</taxon>
        <taxon>Rosales</taxon>
        <taxon>Rosaceae</taxon>
        <taxon>Amygdaloideae</taxon>
        <taxon>Amygdaleae</taxon>
        <taxon>Prunus</taxon>
    </lineage>
</organism>
<dbReference type="EMBL" id="CAEKDK010000001">
    <property type="protein sequence ID" value="CAB4263437.1"/>
    <property type="molecule type" value="Genomic_DNA"/>
</dbReference>
<protein>
    <submittedName>
        <fullName evidence="1">Uncharacterized protein</fullName>
    </submittedName>
</protein>
<reference evidence="1 2" key="1">
    <citation type="submission" date="2020-05" db="EMBL/GenBank/DDBJ databases">
        <authorList>
            <person name="Campoy J."/>
            <person name="Schneeberger K."/>
            <person name="Spophaly S."/>
        </authorList>
    </citation>
    <scope>NUCLEOTIDE SEQUENCE [LARGE SCALE GENOMIC DNA]</scope>
    <source>
        <strain evidence="1">PruArmRojPasFocal</strain>
    </source>
</reference>